<dbReference type="EMBL" id="VJMJ01000089">
    <property type="protein sequence ID" value="KAF0736522.1"/>
    <property type="molecule type" value="Genomic_DNA"/>
</dbReference>
<evidence type="ECO:0000313" key="4">
    <source>
        <dbReference type="EMBL" id="KAF0736522.1"/>
    </source>
</evidence>
<keyword evidence="3" id="KW-0732">Signal</keyword>
<dbReference type="Proteomes" id="UP000481153">
    <property type="component" value="Unassembled WGS sequence"/>
</dbReference>
<keyword evidence="5" id="KW-1185">Reference proteome</keyword>
<keyword evidence="2" id="KW-0472">Membrane</keyword>
<reference evidence="4 5" key="1">
    <citation type="submission" date="2019-07" db="EMBL/GenBank/DDBJ databases">
        <title>Genomics analysis of Aphanomyces spp. identifies a new class of oomycete effector associated with host adaptation.</title>
        <authorList>
            <person name="Gaulin E."/>
        </authorList>
    </citation>
    <scope>NUCLEOTIDE SEQUENCE [LARGE SCALE GENOMIC DNA]</scope>
    <source>
        <strain evidence="4 5">ATCC 201684</strain>
    </source>
</reference>
<dbReference type="AlphaFoldDB" id="A0A6G0X992"/>
<feature type="signal peptide" evidence="3">
    <location>
        <begin position="1"/>
        <end position="19"/>
    </location>
</feature>
<sequence>MLRPFVLATGVLAVASAQATNVDKDYVSQVLNARGGGALLYAGKNLNVDSLLQDHPECQSCTSNAPCGHRNIVDGAKCIAPSSRVMDGTSADYCLDVDVCCGGTCRNSMRQTKNCSFLGNAIKNAFAQANLKSATSMLAFIQSETSSTAAPSSQLSNLLQSLISDDTLSKRCSSNCNGWTWQGQTAPVVCPSSCGCTKQGLPTFVSGPLYQCELKVPNADSFFSSGDKKLTQDAKFGDLQGKVVCPKDYVCNNSTTCITYDTYAARAATVATSPADTSSAAASNSSPSASTSSSSSSVAIGVGCGVGGLVAIAGLVFWLTRTKKAEEAHDDYQELS</sequence>
<evidence type="ECO:0000256" key="1">
    <source>
        <dbReference type="SAM" id="MobiDB-lite"/>
    </source>
</evidence>
<evidence type="ECO:0000256" key="3">
    <source>
        <dbReference type="SAM" id="SignalP"/>
    </source>
</evidence>
<name>A0A6G0X992_9STRA</name>
<protein>
    <submittedName>
        <fullName evidence="4">Uncharacterized protein</fullName>
    </submittedName>
</protein>
<accession>A0A6G0X992</accession>
<keyword evidence="2" id="KW-1133">Transmembrane helix</keyword>
<dbReference type="OrthoDB" id="76754at2759"/>
<feature type="region of interest" description="Disordered" evidence="1">
    <location>
        <begin position="277"/>
        <end position="296"/>
    </location>
</feature>
<evidence type="ECO:0000256" key="2">
    <source>
        <dbReference type="SAM" id="Phobius"/>
    </source>
</evidence>
<comment type="caution">
    <text evidence="4">The sequence shown here is derived from an EMBL/GenBank/DDBJ whole genome shotgun (WGS) entry which is preliminary data.</text>
</comment>
<evidence type="ECO:0000313" key="5">
    <source>
        <dbReference type="Proteomes" id="UP000481153"/>
    </source>
</evidence>
<dbReference type="VEuPathDB" id="FungiDB:AeMF1_020080"/>
<keyword evidence="2" id="KW-0812">Transmembrane</keyword>
<feature type="transmembrane region" description="Helical" evidence="2">
    <location>
        <begin position="298"/>
        <end position="319"/>
    </location>
</feature>
<organism evidence="4 5">
    <name type="scientific">Aphanomyces euteiches</name>
    <dbReference type="NCBI Taxonomy" id="100861"/>
    <lineage>
        <taxon>Eukaryota</taxon>
        <taxon>Sar</taxon>
        <taxon>Stramenopiles</taxon>
        <taxon>Oomycota</taxon>
        <taxon>Saprolegniomycetes</taxon>
        <taxon>Saprolegniales</taxon>
        <taxon>Verrucalvaceae</taxon>
        <taxon>Aphanomyces</taxon>
    </lineage>
</organism>
<proteinExistence type="predicted"/>
<gene>
    <name evidence="4" type="ORF">Ae201684_007532</name>
</gene>
<feature type="chain" id="PRO_5026299887" evidence="3">
    <location>
        <begin position="20"/>
        <end position="336"/>
    </location>
</feature>